<organism evidence="8 9">
    <name type="scientific">Deinandra increscens subsp. villosa</name>
    <dbReference type="NCBI Taxonomy" id="3103831"/>
    <lineage>
        <taxon>Eukaryota</taxon>
        <taxon>Viridiplantae</taxon>
        <taxon>Streptophyta</taxon>
        <taxon>Embryophyta</taxon>
        <taxon>Tracheophyta</taxon>
        <taxon>Spermatophyta</taxon>
        <taxon>Magnoliopsida</taxon>
        <taxon>eudicotyledons</taxon>
        <taxon>Gunneridae</taxon>
        <taxon>Pentapetalae</taxon>
        <taxon>asterids</taxon>
        <taxon>campanulids</taxon>
        <taxon>Asterales</taxon>
        <taxon>Asteraceae</taxon>
        <taxon>Asteroideae</taxon>
        <taxon>Heliantheae alliance</taxon>
        <taxon>Madieae</taxon>
        <taxon>Madiinae</taxon>
        <taxon>Deinandra</taxon>
    </lineage>
</organism>
<dbReference type="PANTHER" id="PTHR31220">
    <property type="entry name" value="HYCCIN RELATED"/>
    <property type="match status" value="1"/>
</dbReference>
<comment type="subcellular location">
    <subcellularLocation>
        <location evidence="1">Cell membrane</location>
    </subcellularLocation>
    <subcellularLocation>
        <location evidence="2">Cytoplasm</location>
        <location evidence="2">Cytosol</location>
    </subcellularLocation>
</comment>
<accession>A0AAP0DKC1</accession>
<evidence type="ECO:0000313" key="8">
    <source>
        <dbReference type="EMBL" id="KAK9076706.1"/>
    </source>
</evidence>
<dbReference type="GO" id="GO:0072659">
    <property type="term" value="P:protein localization to plasma membrane"/>
    <property type="evidence" value="ECO:0007669"/>
    <property type="project" value="TreeGrafter"/>
</dbReference>
<dbReference type="GO" id="GO:0005886">
    <property type="term" value="C:plasma membrane"/>
    <property type="evidence" value="ECO:0007669"/>
    <property type="project" value="UniProtKB-SubCell"/>
</dbReference>
<sequence length="345" mass="38703">MSTEQQRVSWSDSFSDAQTAIQSLSTILSSSVPPTVSSSDSPASALLNDPQLASQISHHLRQPDSGSGDNQLCRWLYDTFHTSKHDLQLVVLRFLPILAGVYLSRIPLRKPLAGFEAVLLAIYAHETASRNGQPITVNIADLSHPSVYHEIKHPPYKTTATSTEPNPAVISPGLEPQGTIRATKRARIIGVALELYYSKIVEMPVQSKLDFCEFCIVWAGEDGEFYKDYPDYDDNKRREEEDDHIEGGEKKMKEKKEGRILLPWEMMQPILRILGHCVMGINKNDEKNKDLHETACCAIRSLYARALHDINPKAILAVGSLLKLIKYQKTCVDHTELPHTKVIHL</sequence>
<evidence type="ECO:0000313" key="9">
    <source>
        <dbReference type="Proteomes" id="UP001408789"/>
    </source>
</evidence>
<evidence type="ECO:0000256" key="6">
    <source>
        <dbReference type="ARBA" id="ARBA00034482"/>
    </source>
</evidence>
<keyword evidence="4" id="KW-0963">Cytoplasm</keyword>
<keyword evidence="3" id="KW-1003">Cell membrane</keyword>
<dbReference type="GO" id="GO:0046854">
    <property type="term" value="P:phosphatidylinositol phosphate biosynthetic process"/>
    <property type="evidence" value="ECO:0007669"/>
    <property type="project" value="TreeGrafter"/>
</dbReference>
<name>A0AAP0DKC1_9ASTR</name>
<evidence type="ECO:0000256" key="1">
    <source>
        <dbReference type="ARBA" id="ARBA00004236"/>
    </source>
</evidence>
<dbReference type="PANTHER" id="PTHR31220:SF10">
    <property type="entry name" value="HYCCIN"/>
    <property type="match status" value="1"/>
</dbReference>
<dbReference type="AlphaFoldDB" id="A0AAP0DKC1"/>
<gene>
    <name evidence="8" type="ORF">SSX86_005040</name>
</gene>
<dbReference type="GO" id="GO:0005829">
    <property type="term" value="C:cytosol"/>
    <property type="evidence" value="ECO:0007669"/>
    <property type="project" value="UniProtKB-SubCell"/>
</dbReference>
<dbReference type="InterPro" id="IPR018619">
    <property type="entry name" value="Hyccin"/>
</dbReference>
<comment type="caution">
    <text evidence="8">The sequence shown here is derived from an EMBL/GenBank/DDBJ whole genome shotgun (WGS) entry which is preliminary data.</text>
</comment>
<protein>
    <recommendedName>
        <fullName evidence="10">Hyccin</fullName>
    </recommendedName>
</protein>
<evidence type="ECO:0008006" key="10">
    <source>
        <dbReference type="Google" id="ProtNLM"/>
    </source>
</evidence>
<dbReference type="EMBL" id="JBCNJP010000007">
    <property type="protein sequence ID" value="KAK9076706.1"/>
    <property type="molecule type" value="Genomic_DNA"/>
</dbReference>
<dbReference type="Proteomes" id="UP001408789">
    <property type="component" value="Unassembled WGS sequence"/>
</dbReference>
<evidence type="ECO:0000256" key="2">
    <source>
        <dbReference type="ARBA" id="ARBA00004514"/>
    </source>
</evidence>
<evidence type="ECO:0000256" key="3">
    <source>
        <dbReference type="ARBA" id="ARBA00022475"/>
    </source>
</evidence>
<keyword evidence="9" id="KW-1185">Reference proteome</keyword>
<evidence type="ECO:0000256" key="7">
    <source>
        <dbReference type="SAM" id="MobiDB-lite"/>
    </source>
</evidence>
<evidence type="ECO:0000256" key="4">
    <source>
        <dbReference type="ARBA" id="ARBA00022490"/>
    </source>
</evidence>
<keyword evidence="5" id="KW-0472">Membrane</keyword>
<dbReference type="Pfam" id="PF09790">
    <property type="entry name" value="Hyccin"/>
    <property type="match status" value="1"/>
</dbReference>
<proteinExistence type="inferred from homology"/>
<reference evidence="8 9" key="1">
    <citation type="submission" date="2024-04" db="EMBL/GenBank/DDBJ databases">
        <title>The reference genome of an endangered Asteraceae, Deinandra increscens subsp. villosa, native to the Central Coast of California.</title>
        <authorList>
            <person name="Guilliams M."/>
            <person name="Hasenstab-Lehman K."/>
            <person name="Meyer R."/>
            <person name="Mcevoy S."/>
        </authorList>
    </citation>
    <scope>NUCLEOTIDE SEQUENCE [LARGE SCALE GENOMIC DNA]</scope>
    <source>
        <tissue evidence="8">Leaf</tissue>
    </source>
</reference>
<evidence type="ECO:0000256" key="5">
    <source>
        <dbReference type="ARBA" id="ARBA00023136"/>
    </source>
</evidence>
<feature type="region of interest" description="Disordered" evidence="7">
    <location>
        <begin position="232"/>
        <end position="252"/>
    </location>
</feature>
<comment type="similarity">
    <text evidence="6">Belongs to the Hyccin family.</text>
</comment>